<dbReference type="Proteomes" id="UP000321525">
    <property type="component" value="Unassembled WGS sequence"/>
</dbReference>
<dbReference type="Proteomes" id="UP000321917">
    <property type="component" value="Unassembled WGS sequence"/>
</dbReference>
<protein>
    <submittedName>
        <fullName evidence="3">Uncharacterized protein</fullName>
    </submittedName>
</protein>
<name>A0A5C6Q884_9GAMM</name>
<dbReference type="EMBL" id="VOLQ01000025">
    <property type="protein sequence ID" value="TWX65126.1"/>
    <property type="molecule type" value="Genomic_DNA"/>
</dbReference>
<dbReference type="OrthoDB" id="5811212at2"/>
<evidence type="ECO:0000313" key="5">
    <source>
        <dbReference type="Proteomes" id="UP000321917"/>
    </source>
</evidence>
<gene>
    <name evidence="2" type="ORF">ESZ26_15570</name>
    <name evidence="3" type="ORF">ESZ27_12890</name>
</gene>
<keyword evidence="4" id="KW-1185">Reference proteome</keyword>
<dbReference type="RefSeq" id="WP_146800383.1">
    <property type="nucleotide sequence ID" value="NZ_VOLP01000024.1"/>
</dbReference>
<dbReference type="EMBL" id="VOLR01000025">
    <property type="protein sequence ID" value="TWX56104.1"/>
    <property type="molecule type" value="Genomic_DNA"/>
</dbReference>
<feature type="signal peptide" evidence="1">
    <location>
        <begin position="1"/>
        <end position="19"/>
    </location>
</feature>
<organism evidence="3 5">
    <name type="scientific">Colwellia hornerae</name>
    <dbReference type="NCBI Taxonomy" id="89402"/>
    <lineage>
        <taxon>Bacteria</taxon>
        <taxon>Pseudomonadati</taxon>
        <taxon>Pseudomonadota</taxon>
        <taxon>Gammaproteobacteria</taxon>
        <taxon>Alteromonadales</taxon>
        <taxon>Colwelliaceae</taxon>
        <taxon>Colwellia</taxon>
    </lineage>
</organism>
<comment type="caution">
    <text evidence="3">The sequence shown here is derived from an EMBL/GenBank/DDBJ whole genome shotgun (WGS) entry which is preliminary data.</text>
</comment>
<feature type="chain" id="PRO_5022664782" evidence="1">
    <location>
        <begin position="20"/>
        <end position="331"/>
    </location>
</feature>
<evidence type="ECO:0000256" key="1">
    <source>
        <dbReference type="SAM" id="SignalP"/>
    </source>
</evidence>
<sequence length="331" mass="37968">MKYLLMGIFLSLISLCSFSQELVCQERTPAKGTLFTDMYEGVDDISLKICNKLFDGSEVDQAMKAWFINWKEKLSFHVKPLEKLGVDSDLIINNAYESLITLSYPKNINASKNTQTGKYHLKYNNDEIAVLDNVDCKDYGPKNCRILFDNLYKAIVAPFESSYQYANSKAGINIALKNTAWANYFENSRSQTFIDLAINTWYYQDKLKENRLLPPPNKQYFALHPSIIMHYSVDADHGEQMKEALAIEWAGINYWQLKIPLGLSVVSTYADRVSVKSVSHGVMFHINNTYSFGLTTNSDQQHGIFVTLDLLKLFEDKKSNYKNYLNNIKDL</sequence>
<proteinExistence type="predicted"/>
<dbReference type="AlphaFoldDB" id="A0A5C6Q884"/>
<reference evidence="3 5" key="1">
    <citation type="submission" date="2019-07" db="EMBL/GenBank/DDBJ databases">
        <title>Genomes of sea-ice associated Colwellia species.</title>
        <authorList>
            <person name="Bowman J.P."/>
        </authorList>
    </citation>
    <scope>NUCLEOTIDE SEQUENCE [LARGE SCALE GENOMIC DNA]</scope>
    <source>
        <strain evidence="2 4">ACAM 607</strain>
        <strain evidence="3 5">IC036</strain>
    </source>
</reference>
<evidence type="ECO:0000313" key="4">
    <source>
        <dbReference type="Proteomes" id="UP000321525"/>
    </source>
</evidence>
<keyword evidence="1" id="KW-0732">Signal</keyword>
<accession>A0A5C6Q884</accession>
<evidence type="ECO:0000313" key="2">
    <source>
        <dbReference type="EMBL" id="TWX56104.1"/>
    </source>
</evidence>
<evidence type="ECO:0000313" key="3">
    <source>
        <dbReference type="EMBL" id="TWX65126.1"/>
    </source>
</evidence>